<keyword evidence="1" id="KW-1133">Transmembrane helix</keyword>
<gene>
    <name evidence="2" type="ORF">Dcar01_03227</name>
</gene>
<reference evidence="2 3" key="1">
    <citation type="submission" date="2024-02" db="EMBL/GenBank/DDBJ databases">
        <title>Deinococcus carri NBRC 110142.</title>
        <authorList>
            <person name="Ichikawa N."/>
            <person name="Katano-Makiyama Y."/>
            <person name="Hidaka K."/>
        </authorList>
    </citation>
    <scope>NUCLEOTIDE SEQUENCE [LARGE SCALE GENOMIC DNA]</scope>
    <source>
        <strain evidence="2 3">NBRC 110142</strain>
    </source>
</reference>
<name>A0ABP9WAV1_9DEIO</name>
<keyword evidence="1" id="KW-0812">Transmembrane</keyword>
<dbReference type="Proteomes" id="UP001401887">
    <property type="component" value="Unassembled WGS sequence"/>
</dbReference>
<sequence>MDVGLASLFVAIVLGIITFPSINRYIKRKSLPSSLRVQFHEQLPIATTEDEGILLDYSPQLPLTHYASNSLIINRINSISVTMENTSEVGTLEIANYFVIKILKRVKLPNMVAEFVKPKDGIGGGGNPKFYEGIITRNDDTAYAISAGANFKLLPYLSGEEISIGKPEYSHITLTPNEVEEIIVWINFEQGYYYEFSIGIPYKASGENRMLWSDIFRTALPERSYLLKPPGIIRYEEDYEYGDIPPDYSLHAPIPYENQSYYSDSEGEDSHKRRKAAKLAIDSLISSRFKVLDNYSGYKDLYNVTPDRFLISQHKNTERAYEDHHLP</sequence>
<keyword evidence="3" id="KW-1185">Reference proteome</keyword>
<dbReference type="RefSeq" id="WP_345467198.1">
    <property type="nucleotide sequence ID" value="NZ_BAABRP010000018.1"/>
</dbReference>
<feature type="transmembrane region" description="Helical" evidence="1">
    <location>
        <begin position="6"/>
        <end position="26"/>
    </location>
</feature>
<evidence type="ECO:0000313" key="2">
    <source>
        <dbReference type="EMBL" id="GAA5514471.1"/>
    </source>
</evidence>
<proteinExistence type="predicted"/>
<accession>A0ABP9WAV1</accession>
<dbReference type="EMBL" id="BAABRP010000018">
    <property type="protein sequence ID" value="GAA5514471.1"/>
    <property type="molecule type" value="Genomic_DNA"/>
</dbReference>
<protein>
    <submittedName>
        <fullName evidence="2">Uncharacterized protein</fullName>
    </submittedName>
</protein>
<evidence type="ECO:0000256" key="1">
    <source>
        <dbReference type="SAM" id="Phobius"/>
    </source>
</evidence>
<evidence type="ECO:0000313" key="3">
    <source>
        <dbReference type="Proteomes" id="UP001401887"/>
    </source>
</evidence>
<keyword evidence="1" id="KW-0472">Membrane</keyword>
<comment type="caution">
    <text evidence="2">The sequence shown here is derived from an EMBL/GenBank/DDBJ whole genome shotgun (WGS) entry which is preliminary data.</text>
</comment>
<organism evidence="2 3">
    <name type="scientific">Deinococcus carri</name>
    <dbReference type="NCBI Taxonomy" id="1211323"/>
    <lineage>
        <taxon>Bacteria</taxon>
        <taxon>Thermotogati</taxon>
        <taxon>Deinococcota</taxon>
        <taxon>Deinococci</taxon>
        <taxon>Deinococcales</taxon>
        <taxon>Deinococcaceae</taxon>
        <taxon>Deinococcus</taxon>
    </lineage>
</organism>